<gene>
    <name evidence="1" type="ORF">EYF80_046891</name>
</gene>
<accession>A0A4Z2FP31</accession>
<evidence type="ECO:0000313" key="2">
    <source>
        <dbReference type="Proteomes" id="UP000314294"/>
    </source>
</evidence>
<comment type="caution">
    <text evidence="1">The sequence shown here is derived from an EMBL/GenBank/DDBJ whole genome shotgun (WGS) entry which is preliminary data.</text>
</comment>
<proteinExistence type="predicted"/>
<protein>
    <submittedName>
        <fullName evidence="1">Uncharacterized protein</fullName>
    </submittedName>
</protein>
<dbReference type="EMBL" id="SRLO01001003">
    <property type="protein sequence ID" value="TNN42918.1"/>
    <property type="molecule type" value="Genomic_DNA"/>
</dbReference>
<dbReference type="Proteomes" id="UP000314294">
    <property type="component" value="Unassembled WGS sequence"/>
</dbReference>
<reference evidence="1 2" key="1">
    <citation type="submission" date="2019-03" db="EMBL/GenBank/DDBJ databases">
        <title>First draft genome of Liparis tanakae, snailfish: a comprehensive survey of snailfish specific genes.</title>
        <authorList>
            <person name="Kim W."/>
            <person name="Song I."/>
            <person name="Jeong J.-H."/>
            <person name="Kim D."/>
            <person name="Kim S."/>
            <person name="Ryu S."/>
            <person name="Song J.Y."/>
            <person name="Lee S.K."/>
        </authorList>
    </citation>
    <scope>NUCLEOTIDE SEQUENCE [LARGE SCALE GENOMIC DNA]</scope>
    <source>
        <tissue evidence="1">Muscle</tissue>
    </source>
</reference>
<keyword evidence="2" id="KW-1185">Reference proteome</keyword>
<name>A0A4Z2FP31_9TELE</name>
<evidence type="ECO:0000313" key="1">
    <source>
        <dbReference type="EMBL" id="TNN42918.1"/>
    </source>
</evidence>
<sequence>MDAGKCRDGDATKTKTLRADSIDRSLITAANGRSVFAGLETRVSAGKGEEIKHFNYRRLAGGAGYRQRSCNEDG</sequence>
<organism evidence="1 2">
    <name type="scientific">Liparis tanakae</name>
    <name type="common">Tanaka's snailfish</name>
    <dbReference type="NCBI Taxonomy" id="230148"/>
    <lineage>
        <taxon>Eukaryota</taxon>
        <taxon>Metazoa</taxon>
        <taxon>Chordata</taxon>
        <taxon>Craniata</taxon>
        <taxon>Vertebrata</taxon>
        <taxon>Euteleostomi</taxon>
        <taxon>Actinopterygii</taxon>
        <taxon>Neopterygii</taxon>
        <taxon>Teleostei</taxon>
        <taxon>Neoteleostei</taxon>
        <taxon>Acanthomorphata</taxon>
        <taxon>Eupercaria</taxon>
        <taxon>Perciformes</taxon>
        <taxon>Cottioidei</taxon>
        <taxon>Cottales</taxon>
        <taxon>Liparidae</taxon>
        <taxon>Liparis</taxon>
    </lineage>
</organism>
<dbReference type="AlphaFoldDB" id="A0A4Z2FP31"/>